<reference evidence="2" key="1">
    <citation type="journal article" date="2019" name="Int. J. Syst. Evol. Microbiol.">
        <title>The Global Catalogue of Microorganisms (GCM) 10K type strain sequencing project: providing services to taxonomists for standard genome sequencing and annotation.</title>
        <authorList>
            <consortium name="The Broad Institute Genomics Platform"/>
            <consortium name="The Broad Institute Genome Sequencing Center for Infectious Disease"/>
            <person name="Wu L."/>
            <person name="Ma J."/>
        </authorList>
    </citation>
    <scope>NUCLEOTIDE SEQUENCE [LARGE SCALE GENOMIC DNA]</scope>
    <source>
        <strain evidence="2">CGMCC 4.7371</strain>
    </source>
</reference>
<evidence type="ECO:0000313" key="2">
    <source>
        <dbReference type="Proteomes" id="UP000655410"/>
    </source>
</evidence>
<sequence length="112" mass="12455">MSKSAQCAARIRLRARFRRARQLSRLLVHLPQPFLRQMLDPATTNWSRVPAMVRLGAPRQPGLLRNRRASGAGAAELDQARDGGIREDATLCSRAVLLASERRCTSAGYMRA</sequence>
<accession>A0ABQ2N7U9</accession>
<gene>
    <name evidence="1" type="ORF">GCM10011584_04820</name>
</gene>
<evidence type="ECO:0000313" key="1">
    <source>
        <dbReference type="EMBL" id="GGO85273.1"/>
    </source>
</evidence>
<keyword evidence="2" id="KW-1185">Reference proteome</keyword>
<dbReference type="EMBL" id="BMNI01000001">
    <property type="protein sequence ID" value="GGO85273.1"/>
    <property type="molecule type" value="Genomic_DNA"/>
</dbReference>
<dbReference type="Proteomes" id="UP000655410">
    <property type="component" value="Unassembled WGS sequence"/>
</dbReference>
<organism evidence="1 2">
    <name type="scientific">Nocardioides phosphati</name>
    <dbReference type="NCBI Taxonomy" id="1867775"/>
    <lineage>
        <taxon>Bacteria</taxon>
        <taxon>Bacillati</taxon>
        <taxon>Actinomycetota</taxon>
        <taxon>Actinomycetes</taxon>
        <taxon>Propionibacteriales</taxon>
        <taxon>Nocardioidaceae</taxon>
        <taxon>Nocardioides</taxon>
    </lineage>
</organism>
<protein>
    <submittedName>
        <fullName evidence="1">Uncharacterized protein</fullName>
    </submittedName>
</protein>
<proteinExistence type="predicted"/>
<name>A0ABQ2N7U9_9ACTN</name>
<comment type="caution">
    <text evidence="1">The sequence shown here is derived from an EMBL/GenBank/DDBJ whole genome shotgun (WGS) entry which is preliminary data.</text>
</comment>